<evidence type="ECO:0000259" key="1">
    <source>
        <dbReference type="Pfam" id="PF18848"/>
    </source>
</evidence>
<dbReference type="Proteomes" id="UP000186112">
    <property type="component" value="Unassembled WGS sequence"/>
</dbReference>
<dbReference type="RefSeq" id="WP_075724482.1">
    <property type="nucleotide sequence ID" value="NZ_LTDM01000004.1"/>
</dbReference>
<evidence type="ECO:0000313" key="3">
    <source>
        <dbReference type="Proteomes" id="UP000186112"/>
    </source>
</evidence>
<keyword evidence="3" id="KW-1185">Reference proteome</keyword>
<dbReference type="InterPro" id="IPR040628">
    <property type="entry name" value="BaeRF_family6"/>
</dbReference>
<dbReference type="AlphaFoldDB" id="A0A1U7M8I9"/>
<dbReference type="Pfam" id="PF18848">
    <property type="entry name" value="baeRF_family6"/>
    <property type="match status" value="1"/>
</dbReference>
<dbReference type="EMBL" id="LTDM01000004">
    <property type="protein sequence ID" value="OLS03643.1"/>
    <property type="molecule type" value="Genomic_DNA"/>
</dbReference>
<name>A0A1U7M8I9_TISCR</name>
<sequence length="381" mass="44004">MYEIVKDFPNKIIFEKEGPFMSLYQPTHKSRPENMQDPIRFKNLVQQLENSLKKGYPEQVDKLMKPFYDIAEDKIFWNNTSEGLVVLANKNKCVVYKLNRSVDELAIVANSFHIKPLIRNFQSADNYHVLGITRNDFNIYEGNRYGIEMIDLDKDTPKTLEEVLGDEYTQSHINTGRYSGGVTGSPVFHGHGGRKDEVEIDTERYFRYIDKFILENFSNEMKLPLILVALDEHQGEFRNITKNKYLLDEKVSKDPEALAREEIKELTWNKMETLYIQKTKDLVDRYGLQSSKFLGTDDLAEIARAALEGRIDTLMIESGHIEPGMVNRQTGEIERGNLDNPEFDDILDDLGEMALKSQSEVVVLPKERMPSNRGIAAIFRY</sequence>
<protein>
    <recommendedName>
        <fullName evidence="1">Bacterial archaeo-eukaryotic release factor family 6 domain-containing protein</fullName>
    </recommendedName>
</protein>
<evidence type="ECO:0000313" key="2">
    <source>
        <dbReference type="EMBL" id="OLS03643.1"/>
    </source>
</evidence>
<comment type="caution">
    <text evidence="2">The sequence shown here is derived from an EMBL/GenBank/DDBJ whole genome shotgun (WGS) entry which is preliminary data.</text>
</comment>
<accession>A0A1U7M8I9</accession>
<feature type="domain" description="Bacterial archaeo-eukaryotic release factor family 6" evidence="1">
    <location>
        <begin position="126"/>
        <end position="271"/>
    </location>
</feature>
<organism evidence="2 3">
    <name type="scientific">Tissierella creatinophila DSM 6911</name>
    <dbReference type="NCBI Taxonomy" id="1123403"/>
    <lineage>
        <taxon>Bacteria</taxon>
        <taxon>Bacillati</taxon>
        <taxon>Bacillota</taxon>
        <taxon>Tissierellia</taxon>
        <taxon>Tissierellales</taxon>
        <taxon>Tissierellaceae</taxon>
        <taxon>Tissierella</taxon>
    </lineage>
</organism>
<proteinExistence type="predicted"/>
<reference evidence="2 3" key="1">
    <citation type="submission" date="2016-02" db="EMBL/GenBank/DDBJ databases">
        <title>Genome sequence of Tissierella creatinophila DSM 6911.</title>
        <authorList>
            <person name="Poehlein A."/>
            <person name="Daniel R."/>
        </authorList>
    </citation>
    <scope>NUCLEOTIDE SEQUENCE [LARGE SCALE GENOMIC DNA]</scope>
    <source>
        <strain evidence="2 3">DSM 6911</strain>
    </source>
</reference>
<gene>
    <name evidence="2" type="ORF">TICRE_03390</name>
</gene>